<dbReference type="GO" id="GO:0009253">
    <property type="term" value="P:peptidoglycan catabolic process"/>
    <property type="evidence" value="ECO:0007669"/>
    <property type="project" value="InterPro"/>
</dbReference>
<feature type="domain" description="MurNAc-LAA" evidence="4">
    <location>
        <begin position="385"/>
        <end position="492"/>
    </location>
</feature>
<dbReference type="InterPro" id="IPR002508">
    <property type="entry name" value="MurNAc-LAA_cat"/>
</dbReference>
<dbReference type="CDD" id="cd02696">
    <property type="entry name" value="MurNAc-LAA"/>
    <property type="match status" value="1"/>
</dbReference>
<dbReference type="InterPro" id="IPR050695">
    <property type="entry name" value="N-acetylmuramoyl_amidase_3"/>
</dbReference>
<evidence type="ECO:0000256" key="3">
    <source>
        <dbReference type="SAM" id="SignalP"/>
    </source>
</evidence>
<keyword evidence="6" id="KW-1185">Reference proteome</keyword>
<dbReference type="SUPFAM" id="SSF55383">
    <property type="entry name" value="Copper amine oxidase, domain N"/>
    <property type="match status" value="1"/>
</dbReference>
<feature type="chain" id="PRO_5013047792" description="MurNAc-LAA domain-containing protein" evidence="3">
    <location>
        <begin position="24"/>
        <end position="498"/>
    </location>
</feature>
<dbReference type="GO" id="GO:0008745">
    <property type="term" value="F:N-acetylmuramoyl-L-alanine amidase activity"/>
    <property type="evidence" value="ECO:0007669"/>
    <property type="project" value="InterPro"/>
</dbReference>
<proteinExistence type="predicted"/>
<reference evidence="6" key="1">
    <citation type="submission" date="2016-07" db="EMBL/GenBank/DDBJ databases">
        <authorList>
            <person name="Florea S."/>
            <person name="Webb J.S."/>
            <person name="Jaromczyk J."/>
            <person name="Schardl C.L."/>
        </authorList>
    </citation>
    <scope>NUCLEOTIDE SEQUENCE [LARGE SCALE GENOMIC DNA]</scope>
    <source>
        <strain evidence="6">CY1</strain>
    </source>
</reference>
<feature type="signal peptide" evidence="3">
    <location>
        <begin position="1"/>
        <end position="23"/>
    </location>
</feature>
<evidence type="ECO:0000256" key="2">
    <source>
        <dbReference type="SAM" id="MobiDB-lite"/>
    </source>
</evidence>
<dbReference type="PANTHER" id="PTHR30404">
    <property type="entry name" value="N-ACETYLMURAMOYL-L-ALANINE AMIDASE"/>
    <property type="match status" value="1"/>
</dbReference>
<dbReference type="AlphaFoldDB" id="A0A1V4H7C2"/>
<evidence type="ECO:0000313" key="6">
    <source>
        <dbReference type="Proteomes" id="UP000190626"/>
    </source>
</evidence>
<dbReference type="Proteomes" id="UP000190626">
    <property type="component" value="Unassembled WGS sequence"/>
</dbReference>
<organism evidence="5 6">
    <name type="scientific">Paenibacillus ferrarius</name>
    <dbReference type="NCBI Taxonomy" id="1469647"/>
    <lineage>
        <taxon>Bacteria</taxon>
        <taxon>Bacillati</taxon>
        <taxon>Bacillota</taxon>
        <taxon>Bacilli</taxon>
        <taxon>Bacillales</taxon>
        <taxon>Paenibacillaceae</taxon>
        <taxon>Paenibacillus</taxon>
    </lineage>
</organism>
<dbReference type="Pfam" id="PF11741">
    <property type="entry name" value="AMIN"/>
    <property type="match status" value="1"/>
</dbReference>
<feature type="compositionally biased region" description="Pro residues" evidence="2">
    <location>
        <begin position="170"/>
        <end position="195"/>
    </location>
</feature>
<protein>
    <recommendedName>
        <fullName evidence="4">MurNAc-LAA domain-containing protein</fullName>
    </recommendedName>
</protein>
<gene>
    <name evidence="5" type="ORF">BC351_11360</name>
</gene>
<sequence length="498" mass="54436">MKFPAFCLFLFVCMLLLPTYALGAESPAAIKLFMNEKRLTSTEVEPRIVSGNTIVPVRIIVQEIGAKVTWDPAARKVTIVKDDVNIQLVIDNKTAVINGKKETMEVAPIIENGNTMLPLSFIGSRMGIEFKWDALTSSVHMFKKDDTDSKPVTAPVDKGDGNQPGTSKPTAPPTVAPTKPTSPPTVPTTSPPTAPPTGDENGIKPPDPNVHLLNLIQLTEKDLIVNAKDGALTPTVLKLSNPNRIVFDFPNTKLDESLQKLLVNNSGELPSKHPLVQKVRFSNFADNPATVRIILDLKAPADYKSQTSKLPNQWTATIAEHQLTVVIDAGHGDQDPGALSITGKHEKEFTLATAKKVEKLLAQDKRVVVMMTRSDDTFIPLDNRVSFANDNMVDLFLSIHGNSAKSTVTGTETYYNRPESIDFANVVHEKVVAATGFPDRKVRQADFRVITKTTMPAVLVEVGYLSNKSDESAMYKEAFQDKVAASLVAAIKEYLNLK</sequence>
<dbReference type="SMART" id="SM00646">
    <property type="entry name" value="Ami_3"/>
    <property type="match status" value="1"/>
</dbReference>
<dbReference type="InterPro" id="IPR012854">
    <property type="entry name" value="Cu_amine_oxidase-like_N"/>
</dbReference>
<evidence type="ECO:0000313" key="5">
    <source>
        <dbReference type="EMBL" id="OPH47103.1"/>
    </source>
</evidence>
<feature type="region of interest" description="Disordered" evidence="2">
    <location>
        <begin position="144"/>
        <end position="206"/>
    </location>
</feature>
<accession>A0A1V4H7C2</accession>
<dbReference type="Pfam" id="PF07833">
    <property type="entry name" value="Cu_amine_oxidN1"/>
    <property type="match status" value="1"/>
</dbReference>
<name>A0A1V4H7C2_9BACL</name>
<dbReference type="SUPFAM" id="SSF53187">
    <property type="entry name" value="Zn-dependent exopeptidases"/>
    <property type="match status" value="1"/>
</dbReference>
<dbReference type="EMBL" id="MBTG01000066">
    <property type="protein sequence ID" value="OPH47103.1"/>
    <property type="molecule type" value="Genomic_DNA"/>
</dbReference>
<dbReference type="Gene3D" id="3.40.630.40">
    <property type="entry name" value="Zn-dependent exopeptidases"/>
    <property type="match status" value="1"/>
</dbReference>
<dbReference type="STRING" id="1469647.BC351_11360"/>
<comment type="caution">
    <text evidence="5">The sequence shown here is derived from an EMBL/GenBank/DDBJ whole genome shotgun (WGS) entry which is preliminary data.</text>
</comment>
<dbReference type="InterPro" id="IPR036582">
    <property type="entry name" value="Mao_N_sf"/>
</dbReference>
<evidence type="ECO:0000259" key="4">
    <source>
        <dbReference type="SMART" id="SM00646"/>
    </source>
</evidence>
<keyword evidence="3" id="KW-0732">Signal</keyword>
<dbReference type="Gene3D" id="3.30.457.10">
    <property type="entry name" value="Copper amine oxidase-like, N-terminal domain"/>
    <property type="match status" value="1"/>
</dbReference>
<dbReference type="GO" id="GO:0030288">
    <property type="term" value="C:outer membrane-bounded periplasmic space"/>
    <property type="evidence" value="ECO:0007669"/>
    <property type="project" value="TreeGrafter"/>
</dbReference>
<dbReference type="InterPro" id="IPR021731">
    <property type="entry name" value="AMIN_dom"/>
</dbReference>
<dbReference type="Pfam" id="PF01520">
    <property type="entry name" value="Amidase_3"/>
    <property type="match status" value="1"/>
</dbReference>
<dbReference type="Gene3D" id="2.60.40.3500">
    <property type="match status" value="1"/>
</dbReference>
<keyword evidence="1" id="KW-0378">Hydrolase</keyword>
<dbReference type="OrthoDB" id="9806267at2"/>
<dbReference type="PANTHER" id="PTHR30404:SF0">
    <property type="entry name" value="N-ACETYLMURAMOYL-L-ALANINE AMIDASE AMIC"/>
    <property type="match status" value="1"/>
</dbReference>
<evidence type="ECO:0000256" key="1">
    <source>
        <dbReference type="ARBA" id="ARBA00022801"/>
    </source>
</evidence>